<comment type="caution">
    <text evidence="2">The sequence shown here is derived from an EMBL/GenBank/DDBJ whole genome shotgun (WGS) entry which is preliminary data.</text>
</comment>
<dbReference type="RefSeq" id="WP_095510580.1">
    <property type="nucleotide sequence ID" value="NZ_MQWD01000001.1"/>
</dbReference>
<reference evidence="2 3" key="1">
    <citation type="submission" date="2016-11" db="EMBL/GenBank/DDBJ databases">
        <title>Study of marine rhodopsin-containing bacteria.</title>
        <authorList>
            <person name="Yoshizawa S."/>
            <person name="Kumagai Y."/>
            <person name="Kogure K."/>
        </authorList>
    </citation>
    <scope>NUCLEOTIDE SEQUENCE [LARGE SCALE GENOMIC DNA]</scope>
    <source>
        <strain evidence="2 3">SAORIC-28</strain>
    </source>
</reference>
<evidence type="ECO:0000256" key="1">
    <source>
        <dbReference type="SAM" id="SignalP"/>
    </source>
</evidence>
<gene>
    <name evidence="2" type="ORF">BSZ37_10940</name>
</gene>
<dbReference type="OrthoDB" id="9916716at2"/>
<keyword evidence="3" id="KW-1185">Reference proteome</keyword>
<protein>
    <recommendedName>
        <fullName evidence="4">DUF306 domain-containing protein</fullName>
    </recommendedName>
</protein>
<evidence type="ECO:0000313" key="3">
    <source>
        <dbReference type="Proteomes" id="UP000216339"/>
    </source>
</evidence>
<sequence length="147" mass="15870">MRWLLLFAVLTTPALAQASEFDPDTVLPLLGRPWSEAKVGLAAPDSGHVVGKAGTLLWRGGDRDVSAIYVHVRGGVLAALDAVAAPMAYDDFDRMADGMRAELGPPGADGFYTADQVRSTGRLGEADVEFRFDRDSRSLTIRAPRQR</sequence>
<evidence type="ECO:0000313" key="2">
    <source>
        <dbReference type="EMBL" id="PAP76909.1"/>
    </source>
</evidence>
<keyword evidence="1" id="KW-0732">Signal</keyword>
<accession>A0A271J2H0</accession>
<feature type="signal peptide" evidence="1">
    <location>
        <begin position="1"/>
        <end position="18"/>
    </location>
</feature>
<organism evidence="2 3">
    <name type="scientific">Rubrivirga marina</name>
    <dbReference type="NCBI Taxonomy" id="1196024"/>
    <lineage>
        <taxon>Bacteria</taxon>
        <taxon>Pseudomonadati</taxon>
        <taxon>Rhodothermota</taxon>
        <taxon>Rhodothermia</taxon>
        <taxon>Rhodothermales</taxon>
        <taxon>Rubricoccaceae</taxon>
        <taxon>Rubrivirga</taxon>
    </lineage>
</organism>
<proteinExistence type="predicted"/>
<evidence type="ECO:0008006" key="4">
    <source>
        <dbReference type="Google" id="ProtNLM"/>
    </source>
</evidence>
<dbReference type="Proteomes" id="UP000216339">
    <property type="component" value="Unassembled WGS sequence"/>
</dbReference>
<name>A0A271J2H0_9BACT</name>
<feature type="chain" id="PRO_5012492975" description="DUF306 domain-containing protein" evidence="1">
    <location>
        <begin position="19"/>
        <end position="147"/>
    </location>
</feature>
<dbReference type="AlphaFoldDB" id="A0A271J2H0"/>
<dbReference type="EMBL" id="MQWD01000001">
    <property type="protein sequence ID" value="PAP76909.1"/>
    <property type="molecule type" value="Genomic_DNA"/>
</dbReference>